<dbReference type="InterPro" id="IPR050951">
    <property type="entry name" value="Retrovirus_Pol_polyprotein"/>
</dbReference>
<dbReference type="Pfam" id="PF00078">
    <property type="entry name" value="RVT_1"/>
    <property type="match status" value="1"/>
</dbReference>
<dbReference type="InterPro" id="IPR041577">
    <property type="entry name" value="RT_RNaseH_2"/>
</dbReference>
<dbReference type="Pfam" id="PF17919">
    <property type="entry name" value="RT_RNaseH_2"/>
    <property type="match status" value="1"/>
</dbReference>
<keyword evidence="1" id="KW-0511">Multifunctional enzyme</keyword>
<feature type="non-terminal residue" evidence="3">
    <location>
        <position position="392"/>
    </location>
</feature>
<dbReference type="FunFam" id="3.30.70.270:FF:000023">
    <property type="entry name" value="Pol"/>
    <property type="match status" value="1"/>
</dbReference>
<dbReference type="OrthoDB" id="115435at2759"/>
<proteinExistence type="predicted"/>
<comment type="caution">
    <text evidence="3">The sequence shown here is derived from an EMBL/GenBank/DDBJ whole genome shotgun (WGS) entry which is preliminary data.</text>
</comment>
<dbReference type="EMBL" id="CAKXAJ010026464">
    <property type="protein sequence ID" value="CAH2268727.1"/>
    <property type="molecule type" value="Genomic_DNA"/>
</dbReference>
<dbReference type="PANTHER" id="PTHR37984:SF5">
    <property type="entry name" value="PROTEIN NYNRIN-LIKE"/>
    <property type="match status" value="1"/>
</dbReference>
<feature type="domain" description="Reverse transcriptase" evidence="2">
    <location>
        <begin position="1"/>
        <end position="81"/>
    </location>
</feature>
<dbReference type="AlphaFoldDB" id="A0A8S4SP05"/>
<dbReference type="GO" id="GO:0003824">
    <property type="term" value="F:catalytic activity"/>
    <property type="evidence" value="ECO:0007669"/>
    <property type="project" value="UniProtKB-KW"/>
</dbReference>
<reference evidence="3" key="1">
    <citation type="submission" date="2022-03" db="EMBL/GenBank/DDBJ databases">
        <authorList>
            <person name="Lindestad O."/>
        </authorList>
    </citation>
    <scope>NUCLEOTIDE SEQUENCE</scope>
</reference>
<dbReference type="CDD" id="cd09274">
    <property type="entry name" value="RNase_HI_RT_Ty3"/>
    <property type="match status" value="1"/>
</dbReference>
<keyword evidence="4" id="KW-1185">Reference proteome</keyword>
<dbReference type="GO" id="GO:0071897">
    <property type="term" value="P:DNA biosynthetic process"/>
    <property type="evidence" value="ECO:0007669"/>
    <property type="project" value="UniProtKB-ARBA"/>
</dbReference>
<organism evidence="3 4">
    <name type="scientific">Pararge aegeria aegeria</name>
    <dbReference type="NCBI Taxonomy" id="348720"/>
    <lineage>
        <taxon>Eukaryota</taxon>
        <taxon>Metazoa</taxon>
        <taxon>Ecdysozoa</taxon>
        <taxon>Arthropoda</taxon>
        <taxon>Hexapoda</taxon>
        <taxon>Insecta</taxon>
        <taxon>Pterygota</taxon>
        <taxon>Neoptera</taxon>
        <taxon>Endopterygota</taxon>
        <taxon>Lepidoptera</taxon>
        <taxon>Glossata</taxon>
        <taxon>Ditrysia</taxon>
        <taxon>Papilionoidea</taxon>
        <taxon>Nymphalidae</taxon>
        <taxon>Satyrinae</taxon>
        <taxon>Satyrini</taxon>
        <taxon>Parargina</taxon>
        <taxon>Pararge</taxon>
    </lineage>
</organism>
<sequence>MPFGLANAPAIFSRLIQMTLGKVDQNIALYLDDVMLPTTSVQEGLILLEKVLELLTQAKLKLNLSKCSFLKRTATYLGHEISAGTIQPGQAKIKCVADYNRPRNVHEIRQFIGLTSYFRKFVPSFAQIARPLTELTKMNVKWHWGPDQEAAFITLKQRLIEKPVLAIYNSDAKSELHTDASKIGLGGIFMQYQRDGSLKPIAYFSRVTSNEEKHYHSYELETLAVVESLKRFRIYLTGVKVKVITDCSALRSTLVKRDLIPRIARWWLTIQEFDLEIEYRPGERMKHVDALSRNPVANTILMIDDSDWLITVQLQDDNIQNIISRLHANSDSNLSGNYIVKDNILFKKTVSGERFVIPKLAKYGLLQKLHDQIGHPGFEKCESAIKAQFWFE</sequence>
<accession>A0A8S4SP05</accession>
<dbReference type="InterPro" id="IPR043128">
    <property type="entry name" value="Rev_trsase/Diguanyl_cyclase"/>
</dbReference>
<dbReference type="SUPFAM" id="SSF56672">
    <property type="entry name" value="DNA/RNA polymerases"/>
    <property type="match status" value="1"/>
</dbReference>
<evidence type="ECO:0000256" key="1">
    <source>
        <dbReference type="ARBA" id="ARBA00023268"/>
    </source>
</evidence>
<evidence type="ECO:0000313" key="4">
    <source>
        <dbReference type="Proteomes" id="UP000838756"/>
    </source>
</evidence>
<dbReference type="Gene3D" id="1.10.340.70">
    <property type="match status" value="1"/>
</dbReference>
<gene>
    <name evidence="3" type="primary">jg230</name>
    <name evidence="3" type="ORF">PAEG_LOCUS27057</name>
</gene>
<name>A0A8S4SP05_9NEOP</name>
<dbReference type="InterPro" id="IPR043502">
    <property type="entry name" value="DNA/RNA_pol_sf"/>
</dbReference>
<dbReference type="Gene3D" id="3.30.70.270">
    <property type="match status" value="2"/>
</dbReference>
<dbReference type="InterPro" id="IPR000477">
    <property type="entry name" value="RT_dom"/>
</dbReference>
<dbReference type="PANTHER" id="PTHR37984">
    <property type="entry name" value="PROTEIN CBG26694"/>
    <property type="match status" value="1"/>
</dbReference>
<protein>
    <submittedName>
        <fullName evidence="3">Jg230 protein</fullName>
    </submittedName>
</protein>
<dbReference type="Proteomes" id="UP000838756">
    <property type="component" value="Unassembled WGS sequence"/>
</dbReference>
<evidence type="ECO:0000313" key="3">
    <source>
        <dbReference type="EMBL" id="CAH2268727.1"/>
    </source>
</evidence>
<dbReference type="PROSITE" id="PS50878">
    <property type="entry name" value="RT_POL"/>
    <property type="match status" value="1"/>
</dbReference>
<evidence type="ECO:0000259" key="2">
    <source>
        <dbReference type="PROSITE" id="PS50878"/>
    </source>
</evidence>